<sequence>MVLACLAYFSDCFAGIISAAVLNRHHIPCINKNIIEDFLEDYVVQVQPLYAEYLVNRRFIEIGGETKILFTYANSLALLVSYALTTG</sequence>
<evidence type="ECO:0000313" key="1">
    <source>
        <dbReference type="Proteomes" id="UP000036681"/>
    </source>
</evidence>
<organism evidence="1 2">
    <name type="scientific">Ascaris lumbricoides</name>
    <name type="common">Giant roundworm</name>
    <dbReference type="NCBI Taxonomy" id="6252"/>
    <lineage>
        <taxon>Eukaryota</taxon>
        <taxon>Metazoa</taxon>
        <taxon>Ecdysozoa</taxon>
        <taxon>Nematoda</taxon>
        <taxon>Chromadorea</taxon>
        <taxon>Rhabditida</taxon>
        <taxon>Spirurina</taxon>
        <taxon>Ascaridomorpha</taxon>
        <taxon>Ascaridoidea</taxon>
        <taxon>Ascarididae</taxon>
        <taxon>Ascaris</taxon>
    </lineage>
</organism>
<evidence type="ECO:0000313" key="2">
    <source>
        <dbReference type="WBParaSite" id="ALUE_0002234001-mRNA-1"/>
    </source>
</evidence>
<dbReference type="WBParaSite" id="ALUE_0002234001-mRNA-1">
    <property type="protein sequence ID" value="ALUE_0002234001-mRNA-1"/>
    <property type="gene ID" value="ALUE_0002234001"/>
</dbReference>
<reference evidence="2" key="1">
    <citation type="submission" date="2017-02" db="UniProtKB">
        <authorList>
            <consortium name="WormBaseParasite"/>
        </authorList>
    </citation>
    <scope>IDENTIFICATION</scope>
</reference>
<accession>A0A0M3IUB2</accession>
<dbReference type="AlphaFoldDB" id="A0A0M3IUB2"/>
<name>A0A0M3IUB2_ASCLU</name>
<proteinExistence type="predicted"/>
<protein>
    <submittedName>
        <fullName evidence="2">ABC transmembrane type-1 domain-containing protein</fullName>
    </submittedName>
</protein>
<keyword evidence="1" id="KW-1185">Reference proteome</keyword>
<dbReference type="Proteomes" id="UP000036681">
    <property type="component" value="Unplaced"/>
</dbReference>